<dbReference type="EMBL" id="CM047749">
    <property type="protein sequence ID" value="KAJ0010456.1"/>
    <property type="molecule type" value="Genomic_DNA"/>
</dbReference>
<gene>
    <name evidence="1" type="ORF">Pint_32862</name>
</gene>
<evidence type="ECO:0000313" key="2">
    <source>
        <dbReference type="Proteomes" id="UP001163603"/>
    </source>
</evidence>
<dbReference type="Proteomes" id="UP001163603">
    <property type="component" value="Chromosome 14"/>
</dbReference>
<proteinExistence type="predicted"/>
<sequence>MKVRGTIGKLPMVVLLDSGITHNFLREELAKRLGLPIESTGHLDVWVANGETLASQGKFVGVSMILQGNSITADFYLLPMQGYDVVLGAQWLETLGPIMSRHGKGDSKVQGRFGCPTPCLRR</sequence>
<reference evidence="2" key="1">
    <citation type="journal article" date="2023" name="G3 (Bethesda)">
        <title>Genome assembly and association tests identify interacting loci associated with vigor, precocity, and sex in interspecific pistachio rootstocks.</title>
        <authorList>
            <person name="Palmer W."/>
            <person name="Jacygrad E."/>
            <person name="Sagayaradj S."/>
            <person name="Cavanaugh K."/>
            <person name="Han R."/>
            <person name="Bertier L."/>
            <person name="Beede B."/>
            <person name="Kafkas S."/>
            <person name="Golino D."/>
            <person name="Preece J."/>
            <person name="Michelmore R."/>
        </authorList>
    </citation>
    <scope>NUCLEOTIDE SEQUENCE [LARGE SCALE GENOMIC DNA]</scope>
</reference>
<keyword evidence="2" id="KW-1185">Reference proteome</keyword>
<accession>A0ACC0X480</accession>
<comment type="caution">
    <text evidence="1">The sequence shown here is derived from an EMBL/GenBank/DDBJ whole genome shotgun (WGS) entry which is preliminary data.</text>
</comment>
<evidence type="ECO:0000313" key="1">
    <source>
        <dbReference type="EMBL" id="KAJ0010456.1"/>
    </source>
</evidence>
<name>A0ACC0X480_9ROSI</name>
<organism evidence="1 2">
    <name type="scientific">Pistacia integerrima</name>
    <dbReference type="NCBI Taxonomy" id="434235"/>
    <lineage>
        <taxon>Eukaryota</taxon>
        <taxon>Viridiplantae</taxon>
        <taxon>Streptophyta</taxon>
        <taxon>Embryophyta</taxon>
        <taxon>Tracheophyta</taxon>
        <taxon>Spermatophyta</taxon>
        <taxon>Magnoliopsida</taxon>
        <taxon>eudicotyledons</taxon>
        <taxon>Gunneridae</taxon>
        <taxon>Pentapetalae</taxon>
        <taxon>rosids</taxon>
        <taxon>malvids</taxon>
        <taxon>Sapindales</taxon>
        <taxon>Anacardiaceae</taxon>
        <taxon>Pistacia</taxon>
    </lineage>
</organism>
<protein>
    <submittedName>
        <fullName evidence="1">Uncharacterized protein</fullName>
    </submittedName>
</protein>